<dbReference type="GO" id="GO:0005524">
    <property type="term" value="F:ATP binding"/>
    <property type="evidence" value="ECO:0007669"/>
    <property type="project" value="InterPro"/>
</dbReference>
<sequence length="511" mass="53982">MARSLGTWTLALDGSASAEKSLIGGKAWSLARMRELGLQVPPAFVVTTRACTEYLRQGAEPAELAAELAAGIAWLEAQTGRRFGGGSQPLLVSVRSGAAISMPGMMDTVLNLGIDDATEAALAAECGDPAFAKDTHRRFLELYATIVLRGTAPELDRAATPAQWREQIATAAGAMIPATAVEQLQAAVRAVFESWNSRRAKRYRQHNNIPDDIGTAVTVQAMVFGNLDAHSGTGVLFTRNPLDGSPAPYGEYLPRAQGEDVVSGKFTPKPLDEMNKTVPDALAGLLAAARVLEAEHGDVQDIEFTVQQSKLWLLQSRAAKRAAPAALRIAVDLVDEKRIDIATALTRVTGEQLAALMNPRLADSDNGGKPPLASGEAACPGVGIGVVVTDSDEAERRAAAGEDVVLARPTTSPEDLHGMIAAKAIITEQGGSTSHAAVVSRSLGRPCVVGCGENALSQLKGRIVTVCGKEGRVHEGALPVIKPDESSDPRLAQFMQWKRAADEQEERKGTP</sequence>
<dbReference type="PANTHER" id="PTHR22931">
    <property type="entry name" value="PHOSPHOENOLPYRUVATE DIKINASE-RELATED"/>
    <property type="match status" value="1"/>
</dbReference>
<dbReference type="InterPro" id="IPR018274">
    <property type="entry name" value="PEP_util_AS"/>
</dbReference>
<organism evidence="3 4">
    <name type="scientific">Panacagrimonas perspica</name>
    <dbReference type="NCBI Taxonomy" id="381431"/>
    <lineage>
        <taxon>Bacteria</taxon>
        <taxon>Pseudomonadati</taxon>
        <taxon>Pseudomonadota</taxon>
        <taxon>Gammaproteobacteria</taxon>
        <taxon>Nevskiales</taxon>
        <taxon>Nevskiaceae</taxon>
        <taxon>Panacagrimonas</taxon>
    </lineage>
</organism>
<evidence type="ECO:0000313" key="3">
    <source>
        <dbReference type="EMBL" id="TDU26806.1"/>
    </source>
</evidence>
<protein>
    <submittedName>
        <fullName evidence="3">Pyruvate,orthophosphate dikinase</fullName>
    </submittedName>
</protein>
<evidence type="ECO:0000259" key="1">
    <source>
        <dbReference type="Pfam" id="PF00391"/>
    </source>
</evidence>
<dbReference type="PANTHER" id="PTHR22931:SF9">
    <property type="entry name" value="PYRUVATE, PHOSPHATE DIKINASE 1, CHLOROPLASTIC"/>
    <property type="match status" value="1"/>
</dbReference>
<evidence type="ECO:0000313" key="4">
    <source>
        <dbReference type="Proteomes" id="UP000295341"/>
    </source>
</evidence>
<dbReference type="PROSITE" id="PS00370">
    <property type="entry name" value="PEP_ENZYMES_PHOS_SITE"/>
    <property type="match status" value="1"/>
</dbReference>
<feature type="domain" description="Pyruvate phosphate dikinase AMP/ATP-binding" evidence="2">
    <location>
        <begin position="62"/>
        <end position="269"/>
    </location>
</feature>
<gene>
    <name evidence="3" type="ORF">DFR24_3837</name>
</gene>
<dbReference type="InterPro" id="IPR036637">
    <property type="entry name" value="Phosphohistidine_dom_sf"/>
</dbReference>
<dbReference type="Gene3D" id="3.50.30.10">
    <property type="entry name" value="Phosphohistidine domain"/>
    <property type="match status" value="1"/>
</dbReference>
<proteinExistence type="predicted"/>
<feature type="domain" description="PEP-utilising enzyme mobile" evidence="1">
    <location>
        <begin position="402"/>
        <end position="471"/>
    </location>
</feature>
<feature type="domain" description="Pyruvate phosphate dikinase AMP/ATP-binding" evidence="2">
    <location>
        <begin position="21"/>
        <end position="59"/>
    </location>
</feature>
<dbReference type="InterPro" id="IPR002192">
    <property type="entry name" value="PPDK_AMP/ATP-bd"/>
</dbReference>
<dbReference type="SUPFAM" id="SSF56059">
    <property type="entry name" value="Glutathione synthetase ATP-binding domain-like"/>
    <property type="match status" value="1"/>
</dbReference>
<dbReference type="InterPro" id="IPR010121">
    <property type="entry name" value="Pyruvate_phosphate_dikinase"/>
</dbReference>
<dbReference type="Gene3D" id="3.30.470.20">
    <property type="entry name" value="ATP-grasp fold, B domain"/>
    <property type="match status" value="1"/>
</dbReference>
<reference evidence="3 4" key="1">
    <citation type="submission" date="2019-03" db="EMBL/GenBank/DDBJ databases">
        <title>Genomic Encyclopedia of Type Strains, Phase IV (KMG-IV): sequencing the most valuable type-strain genomes for metagenomic binning, comparative biology and taxonomic classification.</title>
        <authorList>
            <person name="Goeker M."/>
        </authorList>
    </citation>
    <scope>NUCLEOTIDE SEQUENCE [LARGE SCALE GENOMIC DNA]</scope>
    <source>
        <strain evidence="3 4">DSM 26377</strain>
    </source>
</reference>
<dbReference type="GO" id="GO:0050242">
    <property type="term" value="F:pyruvate, phosphate dikinase activity"/>
    <property type="evidence" value="ECO:0007669"/>
    <property type="project" value="InterPro"/>
</dbReference>
<evidence type="ECO:0000259" key="2">
    <source>
        <dbReference type="Pfam" id="PF01326"/>
    </source>
</evidence>
<dbReference type="InterPro" id="IPR008279">
    <property type="entry name" value="PEP-util_enz_mobile_dom"/>
</dbReference>
<dbReference type="Pfam" id="PF01326">
    <property type="entry name" value="PPDK_N"/>
    <property type="match status" value="2"/>
</dbReference>
<comment type="caution">
    <text evidence="3">The sequence shown here is derived from an EMBL/GenBank/DDBJ whole genome shotgun (WGS) entry which is preliminary data.</text>
</comment>
<dbReference type="EMBL" id="SOBT01000010">
    <property type="protein sequence ID" value="TDU26806.1"/>
    <property type="molecule type" value="Genomic_DNA"/>
</dbReference>
<keyword evidence="3" id="KW-0418">Kinase</keyword>
<dbReference type="Pfam" id="PF00391">
    <property type="entry name" value="PEP-utilizers"/>
    <property type="match status" value="1"/>
</dbReference>
<dbReference type="Gene3D" id="1.10.189.10">
    <property type="entry name" value="Pyruvate Phosphate Dikinase, domain 2"/>
    <property type="match status" value="1"/>
</dbReference>
<dbReference type="InterPro" id="IPR013815">
    <property type="entry name" value="ATP_grasp_subdomain_1"/>
</dbReference>
<accession>A0A4V3F4W0</accession>
<dbReference type="AlphaFoldDB" id="A0A4V3F4W0"/>
<keyword evidence="3" id="KW-0808">Transferase</keyword>
<dbReference type="OrthoDB" id="9765468at2"/>
<dbReference type="RefSeq" id="WP_133882967.1">
    <property type="nucleotide sequence ID" value="NZ_MWIN01000009.1"/>
</dbReference>
<name>A0A4V3F4W0_9GAMM</name>
<dbReference type="NCBIfam" id="NF004531">
    <property type="entry name" value="PRK05878.1"/>
    <property type="match status" value="1"/>
</dbReference>
<dbReference type="Proteomes" id="UP000295341">
    <property type="component" value="Unassembled WGS sequence"/>
</dbReference>
<dbReference type="SUPFAM" id="SSF52009">
    <property type="entry name" value="Phosphohistidine domain"/>
    <property type="match status" value="1"/>
</dbReference>
<dbReference type="Gene3D" id="3.30.1490.20">
    <property type="entry name" value="ATP-grasp fold, A domain"/>
    <property type="match status" value="2"/>
</dbReference>
<keyword evidence="4" id="KW-1185">Reference proteome</keyword>
<keyword evidence="3" id="KW-0670">Pyruvate</keyword>
<dbReference type="GO" id="GO:0016301">
    <property type="term" value="F:kinase activity"/>
    <property type="evidence" value="ECO:0007669"/>
    <property type="project" value="UniProtKB-KW"/>
</dbReference>